<dbReference type="InterPro" id="IPR015867">
    <property type="entry name" value="N-reg_PII/ATP_PRibTrfase_C"/>
</dbReference>
<dbReference type="EMBL" id="BNJK01000002">
    <property type="protein sequence ID" value="GHP00561.1"/>
    <property type="molecule type" value="Genomic_DNA"/>
</dbReference>
<name>A0A8J3J1G7_9CHLR</name>
<dbReference type="GO" id="GO:0005507">
    <property type="term" value="F:copper ion binding"/>
    <property type="evidence" value="ECO:0007669"/>
    <property type="project" value="TreeGrafter"/>
</dbReference>
<evidence type="ECO:0000313" key="2">
    <source>
        <dbReference type="EMBL" id="GHP00561.1"/>
    </source>
</evidence>
<dbReference type="PANTHER" id="PTHR23419">
    <property type="entry name" value="DIVALENT CATION TOLERANCE CUTA-RELATED"/>
    <property type="match status" value="1"/>
</dbReference>
<evidence type="ECO:0000256" key="1">
    <source>
        <dbReference type="ARBA" id="ARBA00010169"/>
    </source>
</evidence>
<dbReference type="Proteomes" id="UP000597444">
    <property type="component" value="Unassembled WGS sequence"/>
</dbReference>
<dbReference type="PANTHER" id="PTHR23419:SF8">
    <property type="entry name" value="FI09726P"/>
    <property type="match status" value="1"/>
</dbReference>
<dbReference type="SUPFAM" id="SSF54913">
    <property type="entry name" value="GlnB-like"/>
    <property type="match status" value="1"/>
</dbReference>
<dbReference type="RefSeq" id="WP_220211037.1">
    <property type="nucleotide sequence ID" value="NZ_BNJK01000002.1"/>
</dbReference>
<dbReference type="InterPro" id="IPR004323">
    <property type="entry name" value="Ion_tolerance_CutA"/>
</dbReference>
<reference evidence="2" key="1">
    <citation type="submission" date="2020-10" db="EMBL/GenBank/DDBJ databases">
        <title>Taxonomic study of unclassified bacteria belonging to the class Ktedonobacteria.</title>
        <authorList>
            <person name="Yabe S."/>
            <person name="Wang C.M."/>
            <person name="Zheng Y."/>
            <person name="Sakai Y."/>
            <person name="Cavaletti L."/>
            <person name="Monciardini P."/>
            <person name="Donadio S."/>
        </authorList>
    </citation>
    <scope>NUCLEOTIDE SEQUENCE</scope>
    <source>
        <strain evidence="2">ID150040</strain>
    </source>
</reference>
<comment type="similarity">
    <text evidence="1">Belongs to the CutA family.</text>
</comment>
<gene>
    <name evidence="2" type="primary">cutA</name>
    <name evidence="2" type="ORF">KSF_106080</name>
</gene>
<dbReference type="InterPro" id="IPR011322">
    <property type="entry name" value="N-reg_PII-like_a/b"/>
</dbReference>
<comment type="caution">
    <text evidence="2">The sequence shown here is derived from an EMBL/GenBank/DDBJ whole genome shotgun (WGS) entry which is preliminary data.</text>
</comment>
<proteinExistence type="inferred from homology"/>
<organism evidence="2 3">
    <name type="scientific">Reticulibacter mediterranei</name>
    <dbReference type="NCBI Taxonomy" id="2778369"/>
    <lineage>
        <taxon>Bacteria</taxon>
        <taxon>Bacillati</taxon>
        <taxon>Chloroflexota</taxon>
        <taxon>Ktedonobacteria</taxon>
        <taxon>Ktedonobacterales</taxon>
        <taxon>Reticulibacteraceae</taxon>
        <taxon>Reticulibacter</taxon>
    </lineage>
</organism>
<evidence type="ECO:0000313" key="3">
    <source>
        <dbReference type="Proteomes" id="UP000597444"/>
    </source>
</evidence>
<accession>A0A8J3J1G7</accession>
<dbReference type="GO" id="GO:0010038">
    <property type="term" value="P:response to metal ion"/>
    <property type="evidence" value="ECO:0007669"/>
    <property type="project" value="InterPro"/>
</dbReference>
<dbReference type="Pfam" id="PF03091">
    <property type="entry name" value="CutA1"/>
    <property type="match status" value="1"/>
</dbReference>
<dbReference type="Gene3D" id="3.30.70.120">
    <property type="match status" value="1"/>
</dbReference>
<keyword evidence="3" id="KW-1185">Reference proteome</keyword>
<dbReference type="AlphaFoldDB" id="A0A8J3J1G7"/>
<protein>
    <submittedName>
        <fullName evidence="2">Divalent-cation tolerance protein CutA</fullName>
    </submittedName>
</protein>
<sequence length="113" mass="12992">MREFIQVITALNSEEVVRRIADTLVAKRLAASVWISGPMISTYRWKGETEHTTDWVCTINTRRELYNDIEQTIKDLHPSEDLGILAVPIVTGNQSYLDWIEQETQSDTSRPVE</sequence>